<dbReference type="InterPro" id="IPR014849">
    <property type="entry name" value="EKC/KEOPS_Gon7"/>
</dbReference>
<evidence type="ECO:0000256" key="14">
    <source>
        <dbReference type="SAM" id="MobiDB-lite"/>
    </source>
</evidence>
<evidence type="ECO:0000256" key="10">
    <source>
        <dbReference type="ARBA" id="ARBA00023159"/>
    </source>
</evidence>
<evidence type="ECO:0000256" key="2">
    <source>
        <dbReference type="ARBA" id="ARBA00004574"/>
    </source>
</evidence>
<name>A0ABQ0CEW5_9HYPO</name>
<keyword evidence="9" id="KW-0805">Transcription regulation</keyword>
<feature type="region of interest" description="Disordered" evidence="14">
    <location>
        <begin position="60"/>
        <end position="100"/>
    </location>
</feature>
<gene>
    <name evidence="15" type="primary">g434</name>
    <name evidence="15" type="ORF">EsDP_00000434</name>
</gene>
<reference evidence="16" key="1">
    <citation type="submission" date="2024-06" db="EMBL/GenBank/DDBJ databases">
        <title>Draft Genome Sequences of Epichloe bromicola Strains Isolated from Elymus ciliaris.</title>
        <authorList>
            <consortium name="Epichloe bromicola genome sequencing consortium"/>
            <person name="Miura A."/>
            <person name="Imano S."/>
            <person name="Ashida A."/>
            <person name="Sato I."/>
            <person name="Chiba S."/>
            <person name="Tanaka A."/>
            <person name="Camagna M."/>
            <person name="Takemoto D."/>
        </authorList>
    </citation>
    <scope>NUCLEOTIDE SEQUENCE [LARGE SCALE GENOMIC DNA]</scope>
    <source>
        <strain evidence="16">DP</strain>
    </source>
</reference>
<accession>A0ABQ0CEW5</accession>
<evidence type="ECO:0000256" key="4">
    <source>
        <dbReference type="ARBA" id="ARBA00011534"/>
    </source>
</evidence>
<keyword evidence="10" id="KW-0010">Activator</keyword>
<keyword evidence="8" id="KW-0779">Telomere</keyword>
<comment type="subunit">
    <text evidence="4">Component of the EKC/KEOPS complex composed of at least BUD32, CGI121, GON7, KAE1 and PCC1; the whole complex dimerizes.</text>
</comment>
<keyword evidence="16" id="KW-1185">Reference proteome</keyword>
<comment type="caution">
    <text evidence="15">The sequence shown here is derived from an EMBL/GenBank/DDBJ whole genome shotgun (WGS) entry which is preliminary data.</text>
</comment>
<dbReference type="Proteomes" id="UP001562357">
    <property type="component" value="Unassembled WGS sequence"/>
</dbReference>
<feature type="compositionally biased region" description="Acidic residues" evidence="14">
    <location>
        <begin position="83"/>
        <end position="100"/>
    </location>
</feature>
<evidence type="ECO:0000256" key="9">
    <source>
        <dbReference type="ARBA" id="ARBA00023015"/>
    </source>
</evidence>
<evidence type="ECO:0000313" key="16">
    <source>
        <dbReference type="Proteomes" id="UP001562357"/>
    </source>
</evidence>
<organism evidence="15 16">
    <name type="scientific">Epichloe bromicola</name>
    <dbReference type="NCBI Taxonomy" id="79588"/>
    <lineage>
        <taxon>Eukaryota</taxon>
        <taxon>Fungi</taxon>
        <taxon>Dikarya</taxon>
        <taxon>Ascomycota</taxon>
        <taxon>Pezizomycotina</taxon>
        <taxon>Sordariomycetes</taxon>
        <taxon>Hypocreomycetidae</taxon>
        <taxon>Hypocreales</taxon>
        <taxon>Clavicipitaceae</taxon>
        <taxon>Epichloe</taxon>
    </lineage>
</organism>
<evidence type="ECO:0000256" key="12">
    <source>
        <dbReference type="ARBA" id="ARBA00023242"/>
    </source>
</evidence>
<dbReference type="EMBL" id="BAAFGZ010000008">
    <property type="protein sequence ID" value="GAB0131983.1"/>
    <property type="molecule type" value="Genomic_DNA"/>
</dbReference>
<dbReference type="Pfam" id="PF08738">
    <property type="entry name" value="Gon7"/>
    <property type="match status" value="1"/>
</dbReference>
<evidence type="ECO:0000256" key="13">
    <source>
        <dbReference type="ARBA" id="ARBA00025393"/>
    </source>
</evidence>
<protein>
    <recommendedName>
        <fullName evidence="5">EKC/KEOPS complex subunit GON7</fullName>
    </recommendedName>
</protein>
<evidence type="ECO:0000256" key="7">
    <source>
        <dbReference type="ARBA" id="ARBA00022694"/>
    </source>
</evidence>
<keyword evidence="11" id="KW-0804">Transcription</keyword>
<keyword evidence="7" id="KW-0819">tRNA processing</keyword>
<sequence length="100" mass="10923">MTADKKQTCLTAAYTSPDNEDFTVTKSLDTPPSASGQDKAAYLGAVRKAVTETQEQINRELTSRMEEDKTRDSGAGLAATLGVDEDKEEENYGEEVQEED</sequence>
<evidence type="ECO:0000256" key="11">
    <source>
        <dbReference type="ARBA" id="ARBA00023163"/>
    </source>
</evidence>
<evidence type="ECO:0000313" key="15">
    <source>
        <dbReference type="EMBL" id="GAB0131983.1"/>
    </source>
</evidence>
<comment type="similarity">
    <text evidence="3">Belongs to the GON7 family.</text>
</comment>
<evidence type="ECO:0000256" key="1">
    <source>
        <dbReference type="ARBA" id="ARBA00004123"/>
    </source>
</evidence>
<feature type="compositionally biased region" description="Basic and acidic residues" evidence="14">
    <location>
        <begin position="60"/>
        <end position="72"/>
    </location>
</feature>
<evidence type="ECO:0000256" key="5">
    <source>
        <dbReference type="ARBA" id="ARBA00019746"/>
    </source>
</evidence>
<comment type="subcellular location">
    <subcellularLocation>
        <location evidence="2">Chromosome</location>
        <location evidence="2">Telomere</location>
    </subcellularLocation>
    <subcellularLocation>
        <location evidence="1">Nucleus</location>
    </subcellularLocation>
</comment>
<proteinExistence type="inferred from homology"/>
<keyword evidence="12" id="KW-0539">Nucleus</keyword>
<evidence type="ECO:0000256" key="8">
    <source>
        <dbReference type="ARBA" id="ARBA00022895"/>
    </source>
</evidence>
<evidence type="ECO:0000256" key="6">
    <source>
        <dbReference type="ARBA" id="ARBA00022454"/>
    </source>
</evidence>
<keyword evidence="6" id="KW-0158">Chromosome</keyword>
<evidence type="ECO:0000256" key="3">
    <source>
        <dbReference type="ARBA" id="ARBA00008529"/>
    </source>
</evidence>
<comment type="function">
    <text evidence="13">Component of the EKC/KEOPS complex that is required for the formation of a threonylcarbamoyl group on adenosine at position 37 (t(6)A37) in tRNAs that read codons beginning with adenine. The complex is probably involved in the transfer of the threonylcarbamoyl moiety of threonylcarbamoyl-AMP (TC-AMP) to the N6 group of A37. GON7 likely plays a supporting role to the catalytic subunit KAE1 in the complex. The EKC/KEOPS complex also promotes both telomere uncapping and telomere elongation. The complex is required for efficient recruitment of transcriptional coactivators.</text>
</comment>